<gene>
    <name evidence="15" type="ORF">CAK95_12690</name>
</gene>
<organism evidence="15 16">
    <name type="scientific">Pseudorhodoplanes sinuspersici</name>
    <dbReference type="NCBI Taxonomy" id="1235591"/>
    <lineage>
        <taxon>Bacteria</taxon>
        <taxon>Pseudomonadati</taxon>
        <taxon>Pseudomonadota</taxon>
        <taxon>Alphaproteobacteria</taxon>
        <taxon>Hyphomicrobiales</taxon>
        <taxon>Pseudorhodoplanes</taxon>
    </lineage>
</organism>
<dbReference type="Pfam" id="PF03062">
    <property type="entry name" value="MBOAT"/>
    <property type="match status" value="1"/>
</dbReference>
<dbReference type="PANTHER" id="PTHR13285">
    <property type="entry name" value="ACYLTRANSFERASE"/>
    <property type="match status" value="1"/>
</dbReference>
<feature type="transmembrane region" description="Helical" evidence="14">
    <location>
        <begin position="476"/>
        <end position="501"/>
    </location>
</feature>
<evidence type="ECO:0000256" key="13">
    <source>
        <dbReference type="PIRNR" id="PIRNR016636"/>
    </source>
</evidence>
<comment type="subcellular location">
    <subcellularLocation>
        <location evidence="1">Cell membrane</location>
        <topology evidence="1">Multi-pass membrane protein</topology>
    </subcellularLocation>
</comment>
<sequence length="503" mass="55878">MPGDSLWHGWSVLFSSYEFILVFLPVALAGYFALRLFAEKSVTLLWLIFVSVAFYAYWDAWNLLVLFSSIGFNFACGTLLSERARDHKPTGALLTVGILFNVGLIGYFKYAGFFATNLNAAFGTNIPVLELVLPLAISFFTFQEIAYLIDSSRGTTYGYRFKDYLLMVTFFPHLIAGPIVNHRILMRQFMSPTALNISTQTFALGIGLFVFGLSKKVLLADNMAPHANLVFDSVAGGISPSFADAWIGALAYTLQLYFDFSGYSDMAIGLGLLFGIRLPLNFNSPYQATSIVDFWRRWHMTLSAFLRDYLYVPLGGSRHGEPRRYTNLIITMLIGGLWHGAGWTFVCWGAFHGFGLAVCHFWTRLFGNATSLATPFGLIVARTLTLLFVVFGWVLFRADSMGSAGKMISTMAGLNGFDLSVNSDRLLTTLTTLATIAILLGVALFAPNSQQWLGYDPDRPAEQEFSWSTRLAAYPLHGLALGVLFTLTLTQMSAVQSFLYFQF</sequence>
<feature type="transmembrane region" description="Helical" evidence="14">
    <location>
        <begin position="131"/>
        <end position="149"/>
    </location>
</feature>
<comment type="similarity">
    <text evidence="3 13">Belongs to the membrane-bound acyltransferase family.</text>
</comment>
<feature type="transmembrane region" description="Helical" evidence="14">
    <location>
        <begin position="12"/>
        <end position="34"/>
    </location>
</feature>
<evidence type="ECO:0000256" key="8">
    <source>
        <dbReference type="ARBA" id="ARBA00022841"/>
    </source>
</evidence>
<feature type="transmembrane region" description="Helical" evidence="14">
    <location>
        <begin position="41"/>
        <end position="58"/>
    </location>
</feature>
<evidence type="ECO:0000256" key="12">
    <source>
        <dbReference type="ARBA" id="ARBA00031030"/>
    </source>
</evidence>
<dbReference type="GO" id="GO:0016746">
    <property type="term" value="F:acyltransferase activity"/>
    <property type="evidence" value="ECO:0007669"/>
    <property type="project" value="UniProtKB-KW"/>
</dbReference>
<name>A0A1W6ZR22_9HYPH</name>
<keyword evidence="5 13" id="KW-1003">Cell membrane</keyword>
<feature type="transmembrane region" description="Helical" evidence="14">
    <location>
        <begin position="426"/>
        <end position="446"/>
    </location>
</feature>
<feature type="transmembrane region" description="Helical" evidence="14">
    <location>
        <begin position="371"/>
        <end position="396"/>
    </location>
</feature>
<keyword evidence="8" id="KW-0016">Alginate biosynthesis</keyword>
<dbReference type="PIRSF" id="PIRSF016636">
    <property type="entry name" value="AlgI_DltB"/>
    <property type="match status" value="1"/>
</dbReference>
<dbReference type="AlphaFoldDB" id="A0A1W6ZR22"/>
<evidence type="ECO:0000256" key="7">
    <source>
        <dbReference type="ARBA" id="ARBA00022692"/>
    </source>
</evidence>
<evidence type="ECO:0000256" key="14">
    <source>
        <dbReference type="SAM" id="Phobius"/>
    </source>
</evidence>
<dbReference type="InterPro" id="IPR051085">
    <property type="entry name" value="MB_O-acyltransferase"/>
</dbReference>
<evidence type="ECO:0000256" key="4">
    <source>
        <dbReference type="ARBA" id="ARBA00016084"/>
    </source>
</evidence>
<protein>
    <recommendedName>
        <fullName evidence="4">Probable alginate O-acetylase AlgI</fullName>
    </recommendedName>
    <alternativeName>
        <fullName evidence="12">Alginate biosynthesis protein AlgI</fullName>
    </alternativeName>
</protein>
<evidence type="ECO:0000256" key="6">
    <source>
        <dbReference type="ARBA" id="ARBA00022679"/>
    </source>
</evidence>
<dbReference type="GO" id="GO:0042121">
    <property type="term" value="P:alginic acid biosynthetic process"/>
    <property type="evidence" value="ECO:0007669"/>
    <property type="project" value="UniProtKB-KW"/>
</dbReference>
<dbReference type="PIRSF" id="PIRSF500217">
    <property type="entry name" value="AlgI"/>
    <property type="match status" value="1"/>
</dbReference>
<evidence type="ECO:0000313" key="15">
    <source>
        <dbReference type="EMBL" id="ARP99843.1"/>
    </source>
</evidence>
<evidence type="ECO:0000256" key="1">
    <source>
        <dbReference type="ARBA" id="ARBA00004651"/>
    </source>
</evidence>
<proteinExistence type="inferred from homology"/>
<dbReference type="GO" id="GO:0005886">
    <property type="term" value="C:plasma membrane"/>
    <property type="evidence" value="ECO:0007669"/>
    <property type="project" value="UniProtKB-SubCell"/>
</dbReference>
<dbReference type="PANTHER" id="PTHR13285:SF23">
    <property type="entry name" value="TEICHOIC ACID D-ALANYLTRANSFERASE"/>
    <property type="match status" value="1"/>
</dbReference>
<dbReference type="InterPro" id="IPR028362">
    <property type="entry name" value="AlgI"/>
</dbReference>
<evidence type="ECO:0000256" key="9">
    <source>
        <dbReference type="ARBA" id="ARBA00022989"/>
    </source>
</evidence>
<feature type="transmembrane region" description="Helical" evidence="14">
    <location>
        <begin position="161"/>
        <end position="181"/>
    </location>
</feature>
<dbReference type="STRING" id="1235591.CAK95_12690"/>
<dbReference type="InterPro" id="IPR004299">
    <property type="entry name" value="MBOAT_fam"/>
</dbReference>
<feature type="transmembrane region" description="Helical" evidence="14">
    <location>
        <begin position="328"/>
        <end position="351"/>
    </location>
</feature>
<evidence type="ECO:0000256" key="5">
    <source>
        <dbReference type="ARBA" id="ARBA00022475"/>
    </source>
</evidence>
<evidence type="ECO:0000313" key="16">
    <source>
        <dbReference type="Proteomes" id="UP000194137"/>
    </source>
</evidence>
<feature type="transmembrane region" description="Helical" evidence="14">
    <location>
        <begin position="92"/>
        <end position="111"/>
    </location>
</feature>
<dbReference type="Proteomes" id="UP000194137">
    <property type="component" value="Chromosome"/>
</dbReference>
<feature type="transmembrane region" description="Helical" evidence="14">
    <location>
        <begin position="193"/>
        <end position="213"/>
    </location>
</feature>
<evidence type="ECO:0000256" key="2">
    <source>
        <dbReference type="ARBA" id="ARBA00005182"/>
    </source>
</evidence>
<reference evidence="15 16" key="1">
    <citation type="submission" date="2017-05" db="EMBL/GenBank/DDBJ databases">
        <title>Full genome sequence of Pseudorhodoplanes sinuspersici.</title>
        <authorList>
            <person name="Dastgheib S.M.M."/>
            <person name="Shavandi M."/>
            <person name="Tirandaz H."/>
        </authorList>
    </citation>
    <scope>NUCLEOTIDE SEQUENCE [LARGE SCALE GENOMIC DNA]</scope>
    <source>
        <strain evidence="15 16">RIPI110</strain>
    </source>
</reference>
<keyword evidence="10 13" id="KW-0472">Membrane</keyword>
<keyword evidence="16" id="KW-1185">Reference proteome</keyword>
<dbReference type="EMBL" id="CP021112">
    <property type="protein sequence ID" value="ARP99843.1"/>
    <property type="molecule type" value="Genomic_DNA"/>
</dbReference>
<dbReference type="KEGG" id="psin:CAK95_12690"/>
<comment type="pathway">
    <text evidence="2">Glycan biosynthesis; alginate biosynthesis.</text>
</comment>
<accession>A0A1W6ZR22</accession>
<keyword evidence="9 14" id="KW-1133">Transmembrane helix</keyword>
<keyword evidence="11 13" id="KW-0012">Acyltransferase</keyword>
<evidence type="ECO:0000256" key="3">
    <source>
        <dbReference type="ARBA" id="ARBA00010323"/>
    </source>
</evidence>
<keyword evidence="6 13" id="KW-0808">Transferase</keyword>
<evidence type="ECO:0000256" key="10">
    <source>
        <dbReference type="ARBA" id="ARBA00023136"/>
    </source>
</evidence>
<keyword evidence="7 14" id="KW-0812">Transmembrane</keyword>
<dbReference type="InterPro" id="IPR024194">
    <property type="entry name" value="Ac/AlaTfrase_AlgI/DltB"/>
</dbReference>
<evidence type="ECO:0000256" key="11">
    <source>
        <dbReference type="ARBA" id="ARBA00023315"/>
    </source>
</evidence>